<reference evidence="2 3" key="1">
    <citation type="journal article" date="2019" name="Emerg. Microbes Infect.">
        <title>Comprehensive subspecies identification of 175 nontuberculous mycobacteria species based on 7547 genomic profiles.</title>
        <authorList>
            <person name="Matsumoto Y."/>
            <person name="Kinjo T."/>
            <person name="Motooka D."/>
            <person name="Nabeya D."/>
            <person name="Jung N."/>
            <person name="Uechi K."/>
            <person name="Horii T."/>
            <person name="Iida T."/>
            <person name="Fujita J."/>
            <person name="Nakamura S."/>
        </authorList>
    </citation>
    <scope>NUCLEOTIDE SEQUENCE [LARGE SCALE GENOMIC DNA]</scope>
    <source>
        <strain evidence="2 3">JCM 13323</strain>
    </source>
</reference>
<dbReference type="SUPFAM" id="SSF54373">
    <property type="entry name" value="FAD-linked reductases, C-terminal domain"/>
    <property type="match status" value="1"/>
</dbReference>
<accession>A0A7I7M6Q3</accession>
<dbReference type="Pfam" id="PF13450">
    <property type="entry name" value="NAD_binding_8"/>
    <property type="match status" value="1"/>
</dbReference>
<dbReference type="PRINTS" id="PR00420">
    <property type="entry name" value="RNGMNOXGNASE"/>
</dbReference>
<dbReference type="PANTHER" id="PTHR47469">
    <property type="entry name" value="MONOOXYGENASE-LIKE"/>
    <property type="match status" value="1"/>
</dbReference>
<dbReference type="Pfam" id="PF22607">
    <property type="entry name" value="FAD_binding-like"/>
    <property type="match status" value="1"/>
</dbReference>
<dbReference type="NCBIfam" id="NF005566">
    <property type="entry name" value="PRK07236.1"/>
    <property type="match status" value="1"/>
</dbReference>
<dbReference type="KEGG" id="mpsc:MPSYJ_11170"/>
<evidence type="ECO:0000259" key="1">
    <source>
        <dbReference type="Pfam" id="PF22607"/>
    </source>
</evidence>
<dbReference type="RefSeq" id="WP_163720749.1">
    <property type="nucleotide sequence ID" value="NZ_AP022574.1"/>
</dbReference>
<dbReference type="EMBL" id="AP022574">
    <property type="protein sequence ID" value="BBX67656.1"/>
    <property type="molecule type" value="Genomic_DNA"/>
</dbReference>
<protein>
    <recommendedName>
        <fullName evidence="1">2,6-dihydroxypyridine 3-monooxygenase substrate binding domain-containing protein</fullName>
    </recommendedName>
</protein>
<dbReference type="InterPro" id="IPR053212">
    <property type="entry name" value="DHP_3-monooxygenase"/>
</dbReference>
<evidence type="ECO:0000313" key="3">
    <source>
        <dbReference type="Proteomes" id="UP000466514"/>
    </source>
</evidence>
<dbReference type="PANTHER" id="PTHR47469:SF2">
    <property type="entry name" value="OS06G0597600 PROTEIN"/>
    <property type="match status" value="1"/>
</dbReference>
<keyword evidence="3" id="KW-1185">Reference proteome</keyword>
<dbReference type="InterPro" id="IPR036188">
    <property type="entry name" value="FAD/NAD-bd_sf"/>
</dbReference>
<dbReference type="AlphaFoldDB" id="A0A7I7M6Q3"/>
<dbReference type="Gene3D" id="3.50.50.60">
    <property type="entry name" value="FAD/NAD(P)-binding domain"/>
    <property type="match status" value="2"/>
</dbReference>
<feature type="domain" description="2,6-dihydroxypyridine 3-monooxygenase substrate binding" evidence="1">
    <location>
        <begin position="181"/>
        <end position="309"/>
    </location>
</feature>
<organism evidence="2 3">
    <name type="scientific">Mycolicibacterium psychrotolerans</name>
    <dbReference type="NCBI Taxonomy" id="216929"/>
    <lineage>
        <taxon>Bacteria</taxon>
        <taxon>Bacillati</taxon>
        <taxon>Actinomycetota</taxon>
        <taxon>Actinomycetes</taxon>
        <taxon>Mycobacteriales</taxon>
        <taxon>Mycobacteriaceae</taxon>
        <taxon>Mycolicibacterium</taxon>
    </lineage>
</organism>
<name>A0A7I7M6Q3_9MYCO</name>
<dbReference type="InterPro" id="IPR054707">
    <property type="entry name" value="DhpH_subs-bd"/>
</dbReference>
<dbReference type="Proteomes" id="UP000466514">
    <property type="component" value="Chromosome"/>
</dbReference>
<gene>
    <name evidence="2" type="ORF">MPSYJ_11170</name>
</gene>
<evidence type="ECO:0000313" key="2">
    <source>
        <dbReference type="EMBL" id="BBX67656.1"/>
    </source>
</evidence>
<sequence length="409" mass="44767">MSESTRQTDKRTWSGHRALVIGGSIGGLTAALLLRRLGFDVDVYERTPTDLDGRGGGIVLQPDTLRWFTECSDQHPETVSTATHFVQYLGQDNALLHRENAPWSYTSWGTFYRALLADFDLLAGAEHYHLGEYAAGFDQDADSVQVRFASGRRETAELVVFADGIGSPSRRRIAPGTELEYSGYVGWRGTVPEREVSPETFELLHDSITYSVAPHTHINVYPIPAHGGGLRVGERLLNYVWYRNVPEGHRLDELMTDKRGFVAGVSLHPGQVQDRFVDEMRSAATEQLAPAAAEVVLRTEAPYLQAVYDVGASQMATGRVALVGDAASAARPHAAAGTAKAAANAWALYDALSDSADIAEALAKWEPGQLELAQRLLRRVKEMGTRSQVDCTWVPGDPDNRFGLYGPGR</sequence>
<proteinExistence type="predicted"/>
<dbReference type="SUPFAM" id="SSF51905">
    <property type="entry name" value="FAD/NAD(P)-binding domain"/>
    <property type="match status" value="1"/>
</dbReference>